<evidence type="ECO:0000313" key="2">
    <source>
        <dbReference type="Proteomes" id="UP000245391"/>
    </source>
</evidence>
<organism evidence="1 2">
    <name type="scientific">Pedobacter paludis</name>
    <dbReference type="NCBI Taxonomy" id="2203212"/>
    <lineage>
        <taxon>Bacteria</taxon>
        <taxon>Pseudomonadati</taxon>
        <taxon>Bacteroidota</taxon>
        <taxon>Sphingobacteriia</taxon>
        <taxon>Sphingobacteriales</taxon>
        <taxon>Sphingobacteriaceae</taxon>
        <taxon>Pedobacter</taxon>
    </lineage>
</organism>
<comment type="caution">
    <text evidence="1">The sequence shown here is derived from an EMBL/GenBank/DDBJ whole genome shotgun (WGS) entry which is preliminary data.</text>
</comment>
<dbReference type="AlphaFoldDB" id="A0A317ETK4"/>
<gene>
    <name evidence="1" type="ORF">DF947_17770</name>
</gene>
<name>A0A317ETK4_9SPHI</name>
<dbReference type="Proteomes" id="UP000245391">
    <property type="component" value="Unassembled WGS sequence"/>
</dbReference>
<dbReference type="EMBL" id="QGNY01000007">
    <property type="protein sequence ID" value="PWS30281.1"/>
    <property type="molecule type" value="Genomic_DNA"/>
</dbReference>
<proteinExistence type="predicted"/>
<keyword evidence="2" id="KW-1185">Reference proteome</keyword>
<reference evidence="2" key="1">
    <citation type="submission" date="2018-05" db="EMBL/GenBank/DDBJ databases">
        <title>Pedobacter paludis sp. nov., isolated from wetland soil.</title>
        <authorList>
            <person name="Zhang Y."/>
        </authorList>
    </citation>
    <scope>NUCLEOTIDE SEQUENCE [LARGE SCALE GENOMIC DNA]</scope>
    <source>
        <strain evidence="2">R-8</strain>
    </source>
</reference>
<sequence>MLQPYLPNAKHTDFHFTYFRNGNYHFSFKYFDSADGFYYDRKRYHNHVAIYKSESSILLHKDIEPHRRDIDENDPLDMFMMNEPLLPWDNRPIGHTFSVVGMSFSEEGLKKIDWLEQVNFDEATDLIIDVDQYTEHEVSFGCALFSAGNPAFDFSLNPPKVPFIEKILLIDQDLSIKVYVIIIPK</sequence>
<protein>
    <submittedName>
        <fullName evidence="1">Uncharacterized protein</fullName>
    </submittedName>
</protein>
<evidence type="ECO:0000313" key="1">
    <source>
        <dbReference type="EMBL" id="PWS30281.1"/>
    </source>
</evidence>
<accession>A0A317ETK4</accession>